<evidence type="ECO:0008006" key="4">
    <source>
        <dbReference type="Google" id="ProtNLM"/>
    </source>
</evidence>
<protein>
    <recommendedName>
        <fullName evidence="4">Outer membrane lipoprotein-sorting protein</fullName>
    </recommendedName>
</protein>
<evidence type="ECO:0000313" key="3">
    <source>
        <dbReference type="Proteomes" id="UP000546464"/>
    </source>
</evidence>
<comment type="caution">
    <text evidence="2">The sequence shown here is derived from an EMBL/GenBank/DDBJ whole genome shotgun (WGS) entry which is preliminary data.</text>
</comment>
<feature type="signal peptide" evidence="1">
    <location>
        <begin position="1"/>
        <end position="29"/>
    </location>
</feature>
<sequence>MLPAFSSASRTARWAAFLLASFAAGWPFANGIEGESNARDTASAANAPDPRLVEPIPAATDAGSRKVIEYHLKALGGQEALEAIHAVRTVQQISTGRQEFELETVEAAHPHRFYAKRSQTLLGKTTSSFEGFDGETYWTRESEQKNVRPVAVTGEKPARARESFFLDPCLDWEANGYTFEYQGEAKSKGRKHYLLKLYYPSGLTAYLYFDAKTLMITRLSSEIVLKGTIVEMDIYNTGFEKVDGVWFPTALETWIGGQKLGEAKTSLVEFNPPVEPGLFEMPKVTERWLRQQQ</sequence>
<keyword evidence="3" id="KW-1185">Reference proteome</keyword>
<organism evidence="2 3">
    <name type="scientific">Ruficoccus amylovorans</name>
    <dbReference type="NCBI Taxonomy" id="1804625"/>
    <lineage>
        <taxon>Bacteria</taxon>
        <taxon>Pseudomonadati</taxon>
        <taxon>Verrucomicrobiota</taxon>
        <taxon>Opitutia</taxon>
        <taxon>Puniceicoccales</taxon>
        <taxon>Cerasicoccaceae</taxon>
        <taxon>Ruficoccus</taxon>
    </lineage>
</organism>
<name>A0A842HCM0_9BACT</name>
<dbReference type="AlphaFoldDB" id="A0A842HCM0"/>
<dbReference type="RefSeq" id="WP_185675217.1">
    <property type="nucleotide sequence ID" value="NZ_JACHVB010000020.1"/>
</dbReference>
<dbReference type="EMBL" id="JACHVB010000020">
    <property type="protein sequence ID" value="MBC2594235.1"/>
    <property type="molecule type" value="Genomic_DNA"/>
</dbReference>
<dbReference type="Gene3D" id="2.50.20.10">
    <property type="entry name" value="Lipoprotein localisation LolA/LolB/LppX"/>
    <property type="match status" value="1"/>
</dbReference>
<evidence type="ECO:0000256" key="1">
    <source>
        <dbReference type="SAM" id="SignalP"/>
    </source>
</evidence>
<dbReference type="Proteomes" id="UP000546464">
    <property type="component" value="Unassembled WGS sequence"/>
</dbReference>
<feature type="chain" id="PRO_5032272628" description="Outer membrane lipoprotein-sorting protein" evidence="1">
    <location>
        <begin position="30"/>
        <end position="293"/>
    </location>
</feature>
<evidence type="ECO:0000313" key="2">
    <source>
        <dbReference type="EMBL" id="MBC2594235.1"/>
    </source>
</evidence>
<gene>
    <name evidence="2" type="ORF">H5P28_08160</name>
</gene>
<proteinExistence type="predicted"/>
<reference evidence="2 3" key="1">
    <citation type="submission" date="2020-07" db="EMBL/GenBank/DDBJ databases">
        <authorList>
            <person name="Feng X."/>
        </authorList>
    </citation>
    <scope>NUCLEOTIDE SEQUENCE [LARGE SCALE GENOMIC DNA]</scope>
    <source>
        <strain evidence="2 3">JCM31066</strain>
    </source>
</reference>
<keyword evidence="1" id="KW-0732">Signal</keyword>
<accession>A0A842HCM0</accession>